<accession>A0AAJ0G3V3</accession>
<evidence type="ECO:0000259" key="2">
    <source>
        <dbReference type="Pfam" id="PF00753"/>
    </source>
</evidence>
<comment type="caution">
    <text evidence="3">The sequence shown here is derived from an EMBL/GenBank/DDBJ whole genome shotgun (WGS) entry which is preliminary data.</text>
</comment>
<dbReference type="InterPro" id="IPR041712">
    <property type="entry name" value="DHPS-like_MBL-fold"/>
</dbReference>
<reference evidence="3" key="1">
    <citation type="submission" date="2023-04" db="EMBL/GenBank/DDBJ databases">
        <title>Black Yeasts Isolated from many extreme environments.</title>
        <authorList>
            <person name="Coleine C."/>
            <person name="Stajich J.E."/>
            <person name="Selbmann L."/>
        </authorList>
    </citation>
    <scope>NUCLEOTIDE SEQUENCE</scope>
    <source>
        <strain evidence="3">CCFEE 5312</strain>
    </source>
</reference>
<protein>
    <recommendedName>
        <fullName evidence="2">Metallo-beta-lactamase domain-containing protein</fullName>
    </recommendedName>
</protein>
<sequence>MALELPELDSLEILVIVDNELDPISPSPNPAVAQSGGMKTIGLNGPDLTKDPSRGGAARELRMDHICCSAHGLSLLITGIRGSERHTVLFDTGPEDHAFERNARRLNAPLGDVETIQLSHWHRDHSGGMLKAIAMINAAKPAGSEGVKVDLHPARPKYRGLQPPGLPVVSLEADPTFGEIEGAGGVVERMSEPHTVAGGMFAVSGEIPRVTPYEYGLRFGMRYEEATGKWESDEKMADERFLMCRLKDKGLVMFTGCSHAGVVNAARHTLDLHPDTPLYAVMGGFHLADAEAAQIASTAQDLKGLGVKVLLAGHCTGWRAKFEIQRVMEEGSLVPSFVGSKFVL</sequence>
<dbReference type="InterPro" id="IPR001279">
    <property type="entry name" value="Metallo-B-lactamas"/>
</dbReference>
<dbReference type="CDD" id="cd07713">
    <property type="entry name" value="DHPS-like_MBL-fold"/>
    <property type="match status" value="1"/>
</dbReference>
<dbReference type="PANTHER" id="PTHR13754">
    <property type="entry name" value="METALLO-BETA-LACTAMASE SUPERFAMILY PROTEIN"/>
    <property type="match status" value="1"/>
</dbReference>
<dbReference type="Gene3D" id="3.60.15.10">
    <property type="entry name" value="Ribonuclease Z/Hydroxyacylglutathione hydrolase-like"/>
    <property type="match status" value="1"/>
</dbReference>
<proteinExistence type="predicted"/>
<keyword evidence="4" id="KW-1185">Reference proteome</keyword>
<name>A0AAJ0G3V3_9PEZI</name>
<dbReference type="Proteomes" id="UP001271007">
    <property type="component" value="Unassembled WGS sequence"/>
</dbReference>
<evidence type="ECO:0000256" key="1">
    <source>
        <dbReference type="SAM" id="MobiDB-lite"/>
    </source>
</evidence>
<dbReference type="GO" id="GO:0016740">
    <property type="term" value="F:transferase activity"/>
    <property type="evidence" value="ECO:0007669"/>
    <property type="project" value="TreeGrafter"/>
</dbReference>
<dbReference type="AlphaFoldDB" id="A0AAJ0G3V3"/>
<gene>
    <name evidence="3" type="ORF">LTR09_012381</name>
</gene>
<dbReference type="InterPro" id="IPR052926">
    <property type="entry name" value="Metallo-beta-lactamase_dom"/>
</dbReference>
<dbReference type="PANTHER" id="PTHR13754:SF13">
    <property type="entry name" value="METALLO-BETA-LACTAMASE SUPERFAMILY PROTEIN (AFU_ORTHOLOGUE AFUA_3G07630)"/>
    <property type="match status" value="1"/>
</dbReference>
<evidence type="ECO:0000313" key="4">
    <source>
        <dbReference type="Proteomes" id="UP001271007"/>
    </source>
</evidence>
<feature type="domain" description="Metallo-beta-lactamase" evidence="2">
    <location>
        <begin position="81"/>
        <end position="210"/>
    </location>
</feature>
<organism evidence="3 4">
    <name type="scientific">Extremus antarcticus</name>
    <dbReference type="NCBI Taxonomy" id="702011"/>
    <lineage>
        <taxon>Eukaryota</taxon>
        <taxon>Fungi</taxon>
        <taxon>Dikarya</taxon>
        <taxon>Ascomycota</taxon>
        <taxon>Pezizomycotina</taxon>
        <taxon>Dothideomycetes</taxon>
        <taxon>Dothideomycetidae</taxon>
        <taxon>Mycosphaerellales</taxon>
        <taxon>Extremaceae</taxon>
        <taxon>Extremus</taxon>
    </lineage>
</organism>
<dbReference type="InterPro" id="IPR036866">
    <property type="entry name" value="RibonucZ/Hydroxyglut_hydro"/>
</dbReference>
<feature type="region of interest" description="Disordered" evidence="1">
    <location>
        <begin position="29"/>
        <end position="55"/>
    </location>
</feature>
<dbReference type="SUPFAM" id="SSF56281">
    <property type="entry name" value="Metallo-hydrolase/oxidoreductase"/>
    <property type="match status" value="1"/>
</dbReference>
<dbReference type="Pfam" id="PF00753">
    <property type="entry name" value="Lactamase_B"/>
    <property type="match status" value="1"/>
</dbReference>
<dbReference type="EMBL" id="JAWDJX010000114">
    <property type="protein sequence ID" value="KAK3046119.1"/>
    <property type="molecule type" value="Genomic_DNA"/>
</dbReference>
<evidence type="ECO:0000313" key="3">
    <source>
        <dbReference type="EMBL" id="KAK3046119.1"/>
    </source>
</evidence>